<name>A0ABY5SBV9_9BACL</name>
<evidence type="ECO:0000313" key="2">
    <source>
        <dbReference type="Proteomes" id="UP001057877"/>
    </source>
</evidence>
<dbReference type="RefSeq" id="WP_258387073.1">
    <property type="nucleotide sequence ID" value="NZ_CP091430.1"/>
</dbReference>
<dbReference type="Proteomes" id="UP001057877">
    <property type="component" value="Chromosome"/>
</dbReference>
<keyword evidence="2" id="KW-1185">Reference proteome</keyword>
<dbReference type="EMBL" id="CP091430">
    <property type="protein sequence ID" value="UVI31010.1"/>
    <property type="molecule type" value="Genomic_DNA"/>
</dbReference>
<gene>
    <name evidence="1" type="ORF">L1F29_03855</name>
</gene>
<proteinExistence type="predicted"/>
<protein>
    <submittedName>
        <fullName evidence="1">Uncharacterized protein</fullName>
    </submittedName>
</protein>
<evidence type="ECO:0000313" key="1">
    <source>
        <dbReference type="EMBL" id="UVI31010.1"/>
    </source>
</evidence>
<accession>A0ABY5SBV9</accession>
<organism evidence="1 2">
    <name type="scientific">Paenibacillus spongiae</name>
    <dbReference type="NCBI Taxonomy" id="2909671"/>
    <lineage>
        <taxon>Bacteria</taxon>
        <taxon>Bacillati</taxon>
        <taxon>Bacillota</taxon>
        <taxon>Bacilli</taxon>
        <taxon>Bacillales</taxon>
        <taxon>Paenibacillaceae</taxon>
        <taxon>Paenibacillus</taxon>
    </lineage>
</organism>
<reference evidence="1" key="1">
    <citation type="submission" date="2022-01" db="EMBL/GenBank/DDBJ databases">
        <title>Paenibacillus spongiae sp. nov., isolated from marine sponge.</title>
        <authorList>
            <person name="Li Z."/>
            <person name="Zhang M."/>
        </authorList>
    </citation>
    <scope>NUCLEOTIDE SEQUENCE</scope>
    <source>
        <strain evidence="1">PHS-Z3</strain>
    </source>
</reference>
<sequence length="107" mass="12414">MSKLKYMEACFAGEALQEEIEDYIEEWHESNSTEEVYEYLGMTEEEYAIWVENDSMLRTIFHARKLGISINEFIGRNNAESLVARSASPEEAASIKEWLARTGRIQK</sequence>